<reference evidence="7" key="1">
    <citation type="journal article" date="2023" name="Mol. Biol. Evol.">
        <title>Third-Generation Sequencing Reveals the Adaptive Role of the Epigenome in Three Deep-Sea Polychaetes.</title>
        <authorList>
            <person name="Perez M."/>
            <person name="Aroh O."/>
            <person name="Sun Y."/>
            <person name="Lan Y."/>
            <person name="Juniper S.K."/>
            <person name="Young C.R."/>
            <person name="Angers B."/>
            <person name="Qian P.Y."/>
        </authorList>
    </citation>
    <scope>NUCLEOTIDE SEQUENCE</scope>
    <source>
        <strain evidence="7">R07B-5</strain>
    </source>
</reference>
<feature type="transmembrane region" description="Helical" evidence="6">
    <location>
        <begin position="283"/>
        <end position="303"/>
    </location>
</feature>
<evidence type="ECO:0000256" key="4">
    <source>
        <dbReference type="ARBA" id="ARBA00022989"/>
    </source>
</evidence>
<name>A0AAD9NJ84_RIDPI</name>
<comment type="caution">
    <text evidence="7">The sequence shown here is derived from an EMBL/GenBank/DDBJ whole genome shotgun (WGS) entry which is preliminary data.</text>
</comment>
<feature type="transmembrane region" description="Helical" evidence="6">
    <location>
        <begin position="92"/>
        <end position="115"/>
    </location>
</feature>
<dbReference type="AlphaFoldDB" id="A0AAD9NJ84"/>
<gene>
    <name evidence="7" type="ORF">NP493_974g00000</name>
</gene>
<evidence type="ECO:0000256" key="6">
    <source>
        <dbReference type="SAM" id="Phobius"/>
    </source>
</evidence>
<dbReference type="InterPro" id="IPR006043">
    <property type="entry name" value="NCS2"/>
</dbReference>
<comment type="similarity">
    <text evidence="2">Belongs to the nucleobase:cation symporter-2 (NCS2) (TC 2.A.40) family.</text>
</comment>
<feature type="transmembrane region" description="Helical" evidence="6">
    <location>
        <begin position="187"/>
        <end position="209"/>
    </location>
</feature>
<proteinExistence type="inferred from homology"/>
<organism evidence="7 8">
    <name type="scientific">Ridgeia piscesae</name>
    <name type="common">Tubeworm</name>
    <dbReference type="NCBI Taxonomy" id="27915"/>
    <lineage>
        <taxon>Eukaryota</taxon>
        <taxon>Metazoa</taxon>
        <taxon>Spiralia</taxon>
        <taxon>Lophotrochozoa</taxon>
        <taxon>Annelida</taxon>
        <taxon>Polychaeta</taxon>
        <taxon>Sedentaria</taxon>
        <taxon>Canalipalpata</taxon>
        <taxon>Sabellida</taxon>
        <taxon>Siboglinidae</taxon>
        <taxon>Ridgeia</taxon>
    </lineage>
</organism>
<dbReference type="EMBL" id="JAODUO010000972">
    <property type="protein sequence ID" value="KAK2172312.1"/>
    <property type="molecule type" value="Genomic_DNA"/>
</dbReference>
<evidence type="ECO:0000313" key="8">
    <source>
        <dbReference type="Proteomes" id="UP001209878"/>
    </source>
</evidence>
<dbReference type="Proteomes" id="UP001209878">
    <property type="component" value="Unassembled WGS sequence"/>
</dbReference>
<keyword evidence="4 6" id="KW-1133">Transmembrane helix</keyword>
<keyword evidence="8" id="KW-1185">Reference proteome</keyword>
<evidence type="ECO:0000313" key="7">
    <source>
        <dbReference type="EMBL" id="KAK2172312.1"/>
    </source>
</evidence>
<sequence>MAALFEVFIGLFGIVGFLMRFIGPITVAPTIILIGLSLSTIIADMCGKHWWIALMTTVLLGLFTQCMKKITIPCTKPHPQTKRKRHTRIFQLYAVLLAIVTSVVVCAILTVSGALPSSPDEWGYEARTDTRLRSVEEARWFQMPYPGIFMEGVGCIIAGLFGTGVGCTSYSGNIAAIGLTKIGSRRVIQVGAGLVIFVGMFGKFGALIGLIPVPVIGGLMLAVMGMICTIGMSNLQVVDMNSSRNLFILGVSLFTGIVVPPWVKAHTGSVDLGNATVNQAIVNLLTTSMTVGGVIAFVLDNTLPGTLEERGMRRFAEKTKSFDSLAIENDSTSGYDLPFGMTVIRRLTFLRYLPISPTHGQPRHRFSETAPEQHINEGCTDIVTVA</sequence>
<protein>
    <recommendedName>
        <fullName evidence="9">Solute carrier family 23 member 1</fullName>
    </recommendedName>
</protein>
<dbReference type="Pfam" id="PF00860">
    <property type="entry name" value="Xan_ur_permease"/>
    <property type="match status" value="1"/>
</dbReference>
<evidence type="ECO:0000256" key="1">
    <source>
        <dbReference type="ARBA" id="ARBA00004141"/>
    </source>
</evidence>
<dbReference type="GO" id="GO:0016020">
    <property type="term" value="C:membrane"/>
    <property type="evidence" value="ECO:0007669"/>
    <property type="project" value="UniProtKB-SubCell"/>
</dbReference>
<evidence type="ECO:0000256" key="3">
    <source>
        <dbReference type="ARBA" id="ARBA00022692"/>
    </source>
</evidence>
<keyword evidence="5 6" id="KW-0472">Membrane</keyword>
<feature type="transmembrane region" description="Helical" evidence="6">
    <location>
        <begin position="246"/>
        <end position="263"/>
    </location>
</feature>
<evidence type="ECO:0008006" key="9">
    <source>
        <dbReference type="Google" id="ProtNLM"/>
    </source>
</evidence>
<dbReference type="GO" id="GO:0022857">
    <property type="term" value="F:transmembrane transporter activity"/>
    <property type="evidence" value="ECO:0007669"/>
    <property type="project" value="InterPro"/>
</dbReference>
<feature type="transmembrane region" description="Helical" evidence="6">
    <location>
        <begin position="7"/>
        <end position="38"/>
    </location>
</feature>
<feature type="transmembrane region" description="Helical" evidence="6">
    <location>
        <begin position="148"/>
        <end position="167"/>
    </location>
</feature>
<comment type="subcellular location">
    <subcellularLocation>
        <location evidence="1">Membrane</location>
        <topology evidence="1">Multi-pass membrane protein</topology>
    </subcellularLocation>
</comment>
<evidence type="ECO:0000256" key="2">
    <source>
        <dbReference type="ARBA" id="ARBA00008821"/>
    </source>
</evidence>
<feature type="transmembrane region" description="Helical" evidence="6">
    <location>
        <begin position="215"/>
        <end position="234"/>
    </location>
</feature>
<feature type="transmembrane region" description="Helical" evidence="6">
    <location>
        <begin position="50"/>
        <end position="71"/>
    </location>
</feature>
<dbReference type="PANTHER" id="PTHR11119">
    <property type="entry name" value="XANTHINE-URACIL / VITAMIN C PERMEASE FAMILY MEMBER"/>
    <property type="match status" value="1"/>
</dbReference>
<evidence type="ECO:0000256" key="5">
    <source>
        <dbReference type="ARBA" id="ARBA00023136"/>
    </source>
</evidence>
<keyword evidence="3 6" id="KW-0812">Transmembrane</keyword>
<accession>A0AAD9NJ84</accession>